<dbReference type="Proteomes" id="UP000307943">
    <property type="component" value="Unassembled WGS sequence"/>
</dbReference>
<evidence type="ECO:0000256" key="4">
    <source>
        <dbReference type="ARBA" id="ARBA00023163"/>
    </source>
</evidence>
<sequence length="347" mass="39550">MRKKKAVTLQHIADAAGVSVQTASKALRGLTGVSEPVRHQLFQLAQEMGYASKAQERAQTIEQIPLHSSKPYRFKLIVPFRSSETNDMNPLLAEGLQQKMTSHGHTVEQLSLPAAGEMSVEAWARLHQIDLCDGLFLAPMLDRESLDAILNCPVPQVLIYYVMPGTRADSVIWDVGAAVRQSVEHLVRHGHRRILYVGDYLEEWRGFVLRWDAFVMTMREYGLSAVREDHMLRVRTTDRRSNMEELAHRVRKQNITAVLCGVNYHLPWIFRACEENGIRIPEQLSLISLENTSNPYWPELSRPKLLIREAGTRAAERMLWRIANPNAPYEHTMLQGEFQPGKTVLPL</sequence>
<dbReference type="InterPro" id="IPR010982">
    <property type="entry name" value="Lambda_DNA-bd_dom_sf"/>
</dbReference>
<dbReference type="Pfam" id="PF13377">
    <property type="entry name" value="Peripla_BP_3"/>
    <property type="match status" value="1"/>
</dbReference>
<dbReference type="RefSeq" id="WP_139604499.1">
    <property type="nucleotide sequence ID" value="NZ_VDCQ01000035.1"/>
</dbReference>
<dbReference type="AlphaFoldDB" id="A0A5C4T4C9"/>
<keyword evidence="3" id="KW-0238">DNA-binding</keyword>
<feature type="domain" description="HTH lacI-type" evidence="5">
    <location>
        <begin position="7"/>
        <end position="50"/>
    </location>
</feature>
<dbReference type="SUPFAM" id="SSF53822">
    <property type="entry name" value="Periplasmic binding protein-like I"/>
    <property type="match status" value="1"/>
</dbReference>
<dbReference type="GO" id="GO:0003700">
    <property type="term" value="F:DNA-binding transcription factor activity"/>
    <property type="evidence" value="ECO:0007669"/>
    <property type="project" value="TreeGrafter"/>
</dbReference>
<evidence type="ECO:0000313" key="6">
    <source>
        <dbReference type="EMBL" id="TNJ63952.1"/>
    </source>
</evidence>
<evidence type="ECO:0000256" key="2">
    <source>
        <dbReference type="ARBA" id="ARBA00023015"/>
    </source>
</evidence>
<keyword evidence="7" id="KW-1185">Reference proteome</keyword>
<reference evidence="6 7" key="1">
    <citation type="submission" date="2019-05" db="EMBL/GenBank/DDBJ databases">
        <title>We sequenced the genome of Paenibacillus hemerocallicola KCTC 33185 for further insight into its adaptation and study the phylogeny of Paenibacillus.</title>
        <authorList>
            <person name="Narsing Rao M.P."/>
        </authorList>
    </citation>
    <scope>NUCLEOTIDE SEQUENCE [LARGE SCALE GENOMIC DNA]</scope>
    <source>
        <strain evidence="6 7">KCTC 33185</strain>
    </source>
</reference>
<dbReference type="InterPro" id="IPR046335">
    <property type="entry name" value="LacI/GalR-like_sensor"/>
</dbReference>
<evidence type="ECO:0000256" key="3">
    <source>
        <dbReference type="ARBA" id="ARBA00023125"/>
    </source>
</evidence>
<protein>
    <submittedName>
        <fullName evidence="6">LacI family transcriptional regulator</fullName>
    </submittedName>
</protein>
<gene>
    <name evidence="6" type="ORF">FE784_22575</name>
</gene>
<dbReference type="Pfam" id="PF00356">
    <property type="entry name" value="LacI"/>
    <property type="match status" value="1"/>
</dbReference>
<dbReference type="SMART" id="SM00354">
    <property type="entry name" value="HTH_LACI"/>
    <property type="match status" value="1"/>
</dbReference>
<dbReference type="GO" id="GO:0000976">
    <property type="term" value="F:transcription cis-regulatory region binding"/>
    <property type="evidence" value="ECO:0007669"/>
    <property type="project" value="TreeGrafter"/>
</dbReference>
<keyword evidence="4" id="KW-0804">Transcription</keyword>
<comment type="caution">
    <text evidence="6">The sequence shown here is derived from an EMBL/GenBank/DDBJ whole genome shotgun (WGS) entry which is preliminary data.</text>
</comment>
<keyword evidence="1" id="KW-0678">Repressor</keyword>
<dbReference type="Gene3D" id="1.10.260.40">
    <property type="entry name" value="lambda repressor-like DNA-binding domains"/>
    <property type="match status" value="1"/>
</dbReference>
<proteinExistence type="predicted"/>
<dbReference type="OrthoDB" id="2026446at2"/>
<evidence type="ECO:0000256" key="1">
    <source>
        <dbReference type="ARBA" id="ARBA00022491"/>
    </source>
</evidence>
<dbReference type="InterPro" id="IPR000843">
    <property type="entry name" value="HTH_LacI"/>
</dbReference>
<dbReference type="InterPro" id="IPR028082">
    <property type="entry name" value="Peripla_BP_I"/>
</dbReference>
<evidence type="ECO:0000259" key="5">
    <source>
        <dbReference type="PROSITE" id="PS50932"/>
    </source>
</evidence>
<dbReference type="EMBL" id="VDCQ01000035">
    <property type="protein sequence ID" value="TNJ63952.1"/>
    <property type="molecule type" value="Genomic_DNA"/>
</dbReference>
<name>A0A5C4T4C9_9BACL</name>
<organism evidence="6 7">
    <name type="scientific">Paenibacillus hemerocallicola</name>
    <dbReference type="NCBI Taxonomy" id="1172614"/>
    <lineage>
        <taxon>Bacteria</taxon>
        <taxon>Bacillati</taxon>
        <taxon>Bacillota</taxon>
        <taxon>Bacilli</taxon>
        <taxon>Bacillales</taxon>
        <taxon>Paenibacillaceae</taxon>
        <taxon>Paenibacillus</taxon>
    </lineage>
</organism>
<dbReference type="PANTHER" id="PTHR30146">
    <property type="entry name" value="LACI-RELATED TRANSCRIPTIONAL REPRESSOR"/>
    <property type="match status" value="1"/>
</dbReference>
<keyword evidence="2" id="KW-0805">Transcription regulation</keyword>
<dbReference type="Gene3D" id="3.40.50.2300">
    <property type="match status" value="2"/>
</dbReference>
<dbReference type="SUPFAM" id="SSF47413">
    <property type="entry name" value="lambda repressor-like DNA-binding domains"/>
    <property type="match status" value="1"/>
</dbReference>
<dbReference type="PANTHER" id="PTHR30146:SF148">
    <property type="entry name" value="HTH-TYPE TRANSCRIPTIONAL REPRESSOR PURR-RELATED"/>
    <property type="match status" value="1"/>
</dbReference>
<dbReference type="CDD" id="cd01392">
    <property type="entry name" value="HTH_LacI"/>
    <property type="match status" value="1"/>
</dbReference>
<accession>A0A5C4T4C9</accession>
<dbReference type="PROSITE" id="PS50932">
    <property type="entry name" value="HTH_LACI_2"/>
    <property type="match status" value="1"/>
</dbReference>
<evidence type="ECO:0000313" key="7">
    <source>
        <dbReference type="Proteomes" id="UP000307943"/>
    </source>
</evidence>